<name>A0A1F5VLF2_9BACT</name>
<evidence type="ECO:0000256" key="7">
    <source>
        <dbReference type="HAMAP-Rule" id="MF_00500"/>
    </source>
</evidence>
<evidence type="ECO:0000256" key="1">
    <source>
        <dbReference type="ARBA" id="ARBA00007634"/>
    </source>
</evidence>
<comment type="caution">
    <text evidence="8">The sequence shown here is derived from an EMBL/GenBank/DDBJ whole genome shotgun (WGS) entry which is preliminary data.</text>
</comment>
<evidence type="ECO:0000313" key="9">
    <source>
        <dbReference type="Proteomes" id="UP000178943"/>
    </source>
</evidence>
<dbReference type="Pfam" id="PF01649">
    <property type="entry name" value="Ribosomal_S20p"/>
    <property type="match status" value="1"/>
</dbReference>
<accession>A0A1F5VLF2</accession>
<dbReference type="SUPFAM" id="SSF46992">
    <property type="entry name" value="Ribosomal protein S20"/>
    <property type="match status" value="1"/>
</dbReference>
<keyword evidence="5 7" id="KW-0687">Ribonucleoprotein</keyword>
<dbReference type="GO" id="GO:0006412">
    <property type="term" value="P:translation"/>
    <property type="evidence" value="ECO:0007669"/>
    <property type="project" value="UniProtKB-UniRule"/>
</dbReference>
<dbReference type="GO" id="GO:0005829">
    <property type="term" value="C:cytosol"/>
    <property type="evidence" value="ECO:0007669"/>
    <property type="project" value="TreeGrafter"/>
</dbReference>
<keyword evidence="4 7" id="KW-0689">Ribosomal protein</keyword>
<comment type="function">
    <text evidence="7">Binds directly to 16S ribosomal RNA.</text>
</comment>
<organism evidence="8 9">
    <name type="scientific">Candidatus Fischerbacteria bacterium RBG_13_37_8</name>
    <dbReference type="NCBI Taxonomy" id="1817863"/>
    <lineage>
        <taxon>Bacteria</taxon>
        <taxon>Candidatus Fischeribacteriota</taxon>
    </lineage>
</organism>
<evidence type="ECO:0000256" key="5">
    <source>
        <dbReference type="ARBA" id="ARBA00023274"/>
    </source>
</evidence>
<keyword evidence="3 7" id="KW-0694">RNA-binding</keyword>
<dbReference type="STRING" id="1817863.A2Y62_15595"/>
<dbReference type="NCBIfam" id="TIGR00029">
    <property type="entry name" value="S20"/>
    <property type="match status" value="1"/>
</dbReference>
<dbReference type="HAMAP" id="MF_00500">
    <property type="entry name" value="Ribosomal_bS20"/>
    <property type="match status" value="1"/>
</dbReference>
<dbReference type="PANTHER" id="PTHR33398">
    <property type="entry name" value="30S RIBOSOMAL PROTEIN S20"/>
    <property type="match status" value="1"/>
</dbReference>
<dbReference type="Gene3D" id="1.20.58.110">
    <property type="entry name" value="Ribosomal protein S20"/>
    <property type="match status" value="1"/>
</dbReference>
<protein>
    <recommendedName>
        <fullName evidence="6 7">Small ribosomal subunit protein bS20</fullName>
    </recommendedName>
</protein>
<dbReference type="EMBL" id="MFGW01000141">
    <property type="protein sequence ID" value="OGF64078.1"/>
    <property type="molecule type" value="Genomic_DNA"/>
</dbReference>
<dbReference type="GO" id="GO:0015935">
    <property type="term" value="C:small ribosomal subunit"/>
    <property type="evidence" value="ECO:0007669"/>
    <property type="project" value="TreeGrafter"/>
</dbReference>
<dbReference type="Proteomes" id="UP000178943">
    <property type="component" value="Unassembled WGS sequence"/>
</dbReference>
<dbReference type="AlphaFoldDB" id="A0A1F5VLF2"/>
<dbReference type="InterPro" id="IPR002583">
    <property type="entry name" value="Ribosomal_bS20"/>
</dbReference>
<evidence type="ECO:0000313" key="8">
    <source>
        <dbReference type="EMBL" id="OGF64078.1"/>
    </source>
</evidence>
<comment type="similarity">
    <text evidence="1 7">Belongs to the bacterial ribosomal protein bS20 family.</text>
</comment>
<evidence type="ECO:0000256" key="4">
    <source>
        <dbReference type="ARBA" id="ARBA00022980"/>
    </source>
</evidence>
<keyword evidence="2 7" id="KW-0699">rRNA-binding</keyword>
<sequence>MANTKSAIKELRKNKKRHMKNKAVKSALKTYIKKTKVMIEKNDLKEVQKFLPGVYSKIDKSARHNLIHWKKAARIKSRLTNRMNAIKAIEKNADNA</sequence>
<dbReference type="PANTHER" id="PTHR33398:SF1">
    <property type="entry name" value="SMALL RIBOSOMAL SUBUNIT PROTEIN BS20C"/>
    <property type="match status" value="1"/>
</dbReference>
<evidence type="ECO:0000256" key="3">
    <source>
        <dbReference type="ARBA" id="ARBA00022884"/>
    </source>
</evidence>
<dbReference type="GO" id="GO:0003735">
    <property type="term" value="F:structural constituent of ribosome"/>
    <property type="evidence" value="ECO:0007669"/>
    <property type="project" value="InterPro"/>
</dbReference>
<dbReference type="InterPro" id="IPR036510">
    <property type="entry name" value="Ribosomal_bS20_sf"/>
</dbReference>
<proteinExistence type="inferred from homology"/>
<evidence type="ECO:0000256" key="6">
    <source>
        <dbReference type="ARBA" id="ARBA00035136"/>
    </source>
</evidence>
<gene>
    <name evidence="7" type="primary">rpsT</name>
    <name evidence="8" type="ORF">A2Y62_15595</name>
</gene>
<evidence type="ECO:0000256" key="2">
    <source>
        <dbReference type="ARBA" id="ARBA00022730"/>
    </source>
</evidence>
<dbReference type="GO" id="GO:0070181">
    <property type="term" value="F:small ribosomal subunit rRNA binding"/>
    <property type="evidence" value="ECO:0007669"/>
    <property type="project" value="TreeGrafter"/>
</dbReference>
<reference evidence="8 9" key="1">
    <citation type="journal article" date="2016" name="Nat. Commun.">
        <title>Thousands of microbial genomes shed light on interconnected biogeochemical processes in an aquifer system.</title>
        <authorList>
            <person name="Anantharaman K."/>
            <person name="Brown C.T."/>
            <person name="Hug L.A."/>
            <person name="Sharon I."/>
            <person name="Castelle C.J."/>
            <person name="Probst A.J."/>
            <person name="Thomas B.C."/>
            <person name="Singh A."/>
            <person name="Wilkins M.J."/>
            <person name="Karaoz U."/>
            <person name="Brodie E.L."/>
            <person name="Williams K.H."/>
            <person name="Hubbard S.S."/>
            <person name="Banfield J.F."/>
        </authorList>
    </citation>
    <scope>NUCLEOTIDE SEQUENCE [LARGE SCALE GENOMIC DNA]</scope>
</reference>